<proteinExistence type="predicted"/>
<comment type="caution">
    <text evidence="2">The sequence shown here is derived from an EMBL/GenBank/DDBJ whole genome shotgun (WGS) entry which is preliminary data.</text>
</comment>
<name>A0AAN6DW99_9EURO</name>
<keyword evidence="3" id="KW-1185">Reference proteome</keyword>
<feature type="compositionally biased region" description="Basic and acidic residues" evidence="1">
    <location>
        <begin position="238"/>
        <end position="253"/>
    </location>
</feature>
<gene>
    <name evidence="2" type="ORF">EDD36DRAFT_464751</name>
</gene>
<evidence type="ECO:0000256" key="1">
    <source>
        <dbReference type="SAM" id="MobiDB-lite"/>
    </source>
</evidence>
<evidence type="ECO:0000313" key="3">
    <source>
        <dbReference type="Proteomes" id="UP001203852"/>
    </source>
</evidence>
<protein>
    <submittedName>
        <fullName evidence="2">Uncharacterized protein</fullName>
    </submittedName>
</protein>
<dbReference type="Proteomes" id="UP001203852">
    <property type="component" value="Unassembled WGS sequence"/>
</dbReference>
<evidence type="ECO:0000313" key="2">
    <source>
        <dbReference type="EMBL" id="KAI1612589.1"/>
    </source>
</evidence>
<accession>A0AAN6DW99</accession>
<reference evidence="2" key="1">
    <citation type="journal article" date="2022" name="bioRxiv">
        <title>Deciphering the potential niche of two novel black yeast fungi from a biological soil crust based on their genomes, phenotypes, and melanin regulation.</title>
        <authorList>
            <consortium name="DOE Joint Genome Institute"/>
            <person name="Carr E.C."/>
            <person name="Barton Q."/>
            <person name="Grambo S."/>
            <person name="Sullivan M."/>
            <person name="Renfro C.M."/>
            <person name="Kuo A."/>
            <person name="Pangilinan J."/>
            <person name="Lipzen A."/>
            <person name="Keymanesh K."/>
            <person name="Savage E."/>
            <person name="Barry K."/>
            <person name="Grigoriev I.V."/>
            <person name="Riekhof W.R."/>
            <person name="Harris S.S."/>
        </authorList>
    </citation>
    <scope>NUCLEOTIDE SEQUENCE</scope>
    <source>
        <strain evidence="2">JF 03-4F</strain>
    </source>
</reference>
<feature type="region of interest" description="Disordered" evidence="1">
    <location>
        <begin position="221"/>
        <end position="253"/>
    </location>
</feature>
<dbReference type="EMBL" id="MU404354">
    <property type="protein sequence ID" value="KAI1612589.1"/>
    <property type="molecule type" value="Genomic_DNA"/>
</dbReference>
<dbReference type="AlphaFoldDB" id="A0AAN6DW99"/>
<organism evidence="2 3">
    <name type="scientific">Exophiala viscosa</name>
    <dbReference type="NCBI Taxonomy" id="2486360"/>
    <lineage>
        <taxon>Eukaryota</taxon>
        <taxon>Fungi</taxon>
        <taxon>Dikarya</taxon>
        <taxon>Ascomycota</taxon>
        <taxon>Pezizomycotina</taxon>
        <taxon>Eurotiomycetes</taxon>
        <taxon>Chaetothyriomycetidae</taxon>
        <taxon>Chaetothyriales</taxon>
        <taxon>Herpotrichiellaceae</taxon>
        <taxon>Exophiala</taxon>
    </lineage>
</organism>
<sequence>MSASLTSLSPMRLRELKTGETITILYKENDTTEPRILCESMPKNIAVTFATKWKDEFPAINKIITANLQKSAGKKSGTITGGNVVIHRHIINWMLSYCEGKGIRPFANPSFKALTYLYYARTCATIIGCEYLVNNISKRMNSLTQGQIHSEDVRALYLMNPPDAVMQKLLVDHVAIRFWEKTLKAKGAYRTLREEIPDFNKAIDEILSAKKEERKKEIRAKRAPRARKVGKAVTSGAKEAKKTPMETKKTPKPEVNVEKVVTLQAKVVRRASHGRPAFAKLDLAGIGVSKEQFSGRK</sequence>
<feature type="compositionally biased region" description="Basic residues" evidence="1">
    <location>
        <begin position="221"/>
        <end position="230"/>
    </location>
</feature>